<name>A0AAV9ZNU7_9AGAR</name>
<evidence type="ECO:0000313" key="2">
    <source>
        <dbReference type="EMBL" id="KAK6988185.1"/>
    </source>
</evidence>
<dbReference type="AlphaFoldDB" id="A0AAV9ZNU7"/>
<comment type="caution">
    <text evidence="2">The sequence shown here is derived from an EMBL/GenBank/DDBJ whole genome shotgun (WGS) entry which is preliminary data.</text>
</comment>
<feature type="compositionally biased region" description="Basic and acidic residues" evidence="1">
    <location>
        <begin position="315"/>
        <end position="332"/>
    </location>
</feature>
<dbReference type="EMBL" id="JAWWNJ010000125">
    <property type="protein sequence ID" value="KAK6988185.1"/>
    <property type="molecule type" value="Genomic_DNA"/>
</dbReference>
<sequence>MSAAPAPALALVLPRAAEPRQGPGQMLAIQPSDFMYIDASASALPSDSKQNARIRRRYLQLLLGASSLLLSSPQLVHGFTIHRLIDTYAACPGAKLESSWILRDPLPPPAAFNSHWLSFRSLYTTGTLQEYDDLDALRLLPTYKSTLSFFSSSICPKQGGVIFDLSGNNDLGTRCHSPLPLRIRPPIPSLASPSSSSRPLPFFPQPHPITPICACHGDILHLTSSSSNSIRLDVLSISYDLSLRLRGAAAMDAADNGCGLEYEDCANPPPPRYSIRRQTRASRSCVGPSPPLFPPSPPLLLPACKPESTPARTNMHTERTAKADSARDDDVWSRTLAPIATPSAVSSPSSRRRLRTPPCRLALGRRDASPVCLAIGCSPVCLASPRRPRFSRLRSPPSAPSSLPSPRSLWRRRHRRSPSTLLALAAAGTPSYSRSCVSSSIPLALETPRAGAGSFVFVSVVTPCRHSPPRLAFAFATAASAPCFRGSVSPTRIRTETH</sequence>
<keyword evidence="3" id="KW-1185">Reference proteome</keyword>
<reference evidence="2 3" key="1">
    <citation type="journal article" date="2024" name="J Genomics">
        <title>Draft genome sequencing and assembly of Favolaschia claudopus CIRM-BRFM 2984 isolated from oak limbs.</title>
        <authorList>
            <person name="Navarro D."/>
            <person name="Drula E."/>
            <person name="Chaduli D."/>
            <person name="Cazenave R."/>
            <person name="Ahrendt S."/>
            <person name="Wang J."/>
            <person name="Lipzen A."/>
            <person name="Daum C."/>
            <person name="Barry K."/>
            <person name="Grigoriev I.V."/>
            <person name="Favel A."/>
            <person name="Rosso M.N."/>
            <person name="Martin F."/>
        </authorList>
    </citation>
    <scope>NUCLEOTIDE SEQUENCE [LARGE SCALE GENOMIC DNA]</scope>
    <source>
        <strain evidence="2 3">CIRM-BRFM 2984</strain>
    </source>
</reference>
<feature type="compositionally biased region" description="Low complexity" evidence="1">
    <location>
        <begin position="337"/>
        <end position="349"/>
    </location>
</feature>
<accession>A0AAV9ZNU7</accession>
<proteinExistence type="predicted"/>
<dbReference type="Proteomes" id="UP001362999">
    <property type="component" value="Unassembled WGS sequence"/>
</dbReference>
<feature type="region of interest" description="Disordered" evidence="1">
    <location>
        <begin position="308"/>
        <end position="355"/>
    </location>
</feature>
<organism evidence="2 3">
    <name type="scientific">Favolaschia claudopus</name>
    <dbReference type="NCBI Taxonomy" id="2862362"/>
    <lineage>
        <taxon>Eukaryota</taxon>
        <taxon>Fungi</taxon>
        <taxon>Dikarya</taxon>
        <taxon>Basidiomycota</taxon>
        <taxon>Agaricomycotina</taxon>
        <taxon>Agaricomycetes</taxon>
        <taxon>Agaricomycetidae</taxon>
        <taxon>Agaricales</taxon>
        <taxon>Marasmiineae</taxon>
        <taxon>Mycenaceae</taxon>
        <taxon>Favolaschia</taxon>
    </lineage>
</organism>
<evidence type="ECO:0000256" key="1">
    <source>
        <dbReference type="SAM" id="MobiDB-lite"/>
    </source>
</evidence>
<evidence type="ECO:0000313" key="3">
    <source>
        <dbReference type="Proteomes" id="UP001362999"/>
    </source>
</evidence>
<feature type="region of interest" description="Disordered" evidence="1">
    <location>
        <begin position="389"/>
        <end position="414"/>
    </location>
</feature>
<protein>
    <submittedName>
        <fullName evidence="2">Uncharacterized protein</fullName>
    </submittedName>
</protein>
<feature type="compositionally biased region" description="Low complexity" evidence="1">
    <location>
        <begin position="393"/>
        <end position="408"/>
    </location>
</feature>
<gene>
    <name evidence="2" type="ORF">R3P38DRAFT_3445035</name>
</gene>